<evidence type="ECO:0000313" key="2">
    <source>
        <dbReference type="Proteomes" id="UP000673975"/>
    </source>
</evidence>
<sequence>MKNNGNYNQNFSAELIRLGNRGVRKAQEENRRLGIPNVYFKNGKIYYQLPDGEITSKEPKELTDDG</sequence>
<accession>A0A8J7RS14</accession>
<reference evidence="1" key="1">
    <citation type="submission" date="2021-02" db="EMBL/GenBank/DDBJ databases">
        <title>Natronogracilivirga saccharolytica gen. nov. sp. nov. a new anaerobic, haloalkiliphilic carbohydrate-fermenting bacterium from soda lake and proposing of Cyclonatronumiaceae fam. nov. in the phylum Balneolaeota.</title>
        <authorList>
            <person name="Zhilina T.N."/>
            <person name="Sorokin D.Y."/>
            <person name="Zavarzina D.G."/>
            <person name="Toshchakov S.V."/>
            <person name="Kublanov I.V."/>
        </authorList>
    </citation>
    <scope>NUCLEOTIDE SEQUENCE</scope>
    <source>
        <strain evidence="1">Z-1702</strain>
    </source>
</reference>
<name>A0A8J7RS14_9BACT</name>
<comment type="caution">
    <text evidence="1">The sequence shown here is derived from an EMBL/GenBank/DDBJ whole genome shotgun (WGS) entry which is preliminary data.</text>
</comment>
<keyword evidence="2" id="KW-1185">Reference proteome</keyword>
<dbReference type="RefSeq" id="WP_210511673.1">
    <property type="nucleotide sequence ID" value="NZ_JAFIDN010000005.1"/>
</dbReference>
<dbReference type="Proteomes" id="UP000673975">
    <property type="component" value="Unassembled WGS sequence"/>
</dbReference>
<dbReference type="EMBL" id="JAFIDN010000005">
    <property type="protein sequence ID" value="MBP3192719.1"/>
    <property type="molecule type" value="Genomic_DNA"/>
</dbReference>
<gene>
    <name evidence="1" type="ORF">NATSA_08590</name>
</gene>
<protein>
    <submittedName>
        <fullName evidence="1">Uncharacterized protein</fullName>
    </submittedName>
</protein>
<organism evidence="1 2">
    <name type="scientific">Natronogracilivirga saccharolytica</name>
    <dbReference type="NCBI Taxonomy" id="2812953"/>
    <lineage>
        <taxon>Bacteria</taxon>
        <taxon>Pseudomonadati</taxon>
        <taxon>Balneolota</taxon>
        <taxon>Balneolia</taxon>
        <taxon>Balneolales</taxon>
        <taxon>Cyclonatronaceae</taxon>
        <taxon>Natronogracilivirga</taxon>
    </lineage>
</organism>
<dbReference type="AlphaFoldDB" id="A0A8J7RS14"/>
<evidence type="ECO:0000313" key="1">
    <source>
        <dbReference type="EMBL" id="MBP3192719.1"/>
    </source>
</evidence>
<proteinExistence type="predicted"/>